<dbReference type="EMBL" id="BSPQ01000013">
    <property type="protein sequence ID" value="GLS91399.1"/>
    <property type="molecule type" value="Genomic_DNA"/>
</dbReference>
<reference evidence="3" key="1">
    <citation type="journal article" date="2019" name="Int. J. Syst. Evol. Microbiol.">
        <title>The Global Catalogue of Microorganisms (GCM) 10K type strain sequencing project: providing services to taxonomists for standard genome sequencing and annotation.</title>
        <authorList>
            <consortium name="The Broad Institute Genomics Platform"/>
            <consortium name="The Broad Institute Genome Sequencing Center for Infectious Disease"/>
            <person name="Wu L."/>
            <person name="Ma J."/>
        </authorList>
    </citation>
    <scope>NUCLEOTIDE SEQUENCE [LARGE SCALE GENOMIC DNA]</scope>
    <source>
        <strain evidence="3">NBRC 103166</strain>
    </source>
</reference>
<evidence type="ECO:0000313" key="3">
    <source>
        <dbReference type="Proteomes" id="UP001157353"/>
    </source>
</evidence>
<dbReference type="RefSeq" id="WP_284204514.1">
    <property type="nucleotide sequence ID" value="NZ_BSPQ01000013.1"/>
</dbReference>
<protein>
    <submittedName>
        <fullName evidence="2">Uncharacterized protein</fullName>
    </submittedName>
</protein>
<keyword evidence="3" id="KW-1185">Reference proteome</keyword>
<evidence type="ECO:0000313" key="2">
    <source>
        <dbReference type="EMBL" id="GLS91399.1"/>
    </source>
</evidence>
<proteinExistence type="predicted"/>
<keyword evidence="1" id="KW-0812">Transmembrane</keyword>
<keyword evidence="1" id="KW-0472">Membrane</keyword>
<dbReference type="Proteomes" id="UP001157353">
    <property type="component" value="Unassembled WGS sequence"/>
</dbReference>
<comment type="caution">
    <text evidence="2">The sequence shown here is derived from an EMBL/GenBank/DDBJ whole genome shotgun (WGS) entry which is preliminary data.</text>
</comment>
<evidence type="ECO:0000256" key="1">
    <source>
        <dbReference type="SAM" id="Phobius"/>
    </source>
</evidence>
<accession>A0ABQ6E1T8</accession>
<keyword evidence="1" id="KW-1133">Transmembrane helix</keyword>
<feature type="transmembrane region" description="Helical" evidence="1">
    <location>
        <begin position="48"/>
        <end position="68"/>
    </location>
</feature>
<gene>
    <name evidence="2" type="ORF">GCM10007916_24680</name>
</gene>
<organism evidence="2 3">
    <name type="scientific">Psychromonas marina</name>
    <dbReference type="NCBI Taxonomy" id="88364"/>
    <lineage>
        <taxon>Bacteria</taxon>
        <taxon>Pseudomonadati</taxon>
        <taxon>Pseudomonadota</taxon>
        <taxon>Gammaproteobacteria</taxon>
        <taxon>Alteromonadales</taxon>
        <taxon>Psychromonadaceae</taxon>
        <taxon>Psychromonas</taxon>
    </lineage>
</organism>
<name>A0ABQ6E1T8_9GAMM</name>
<sequence>MQKFLLNSESELENRLYTAHKHLNQQKKAISEKINQYVKNENANNVRLAFYLHVTLNLCTAGALFYLLY</sequence>